<proteinExistence type="predicted"/>
<gene>
    <name evidence="3" type="ORF">FB461_0233</name>
</gene>
<dbReference type="RefSeq" id="WP_142118169.1">
    <property type="nucleotide sequence ID" value="NZ_BAAASV010000002.1"/>
</dbReference>
<dbReference type="InterPro" id="IPR008984">
    <property type="entry name" value="SMAD_FHA_dom_sf"/>
</dbReference>
<comment type="caution">
    <text evidence="3">The sequence shown here is derived from an EMBL/GenBank/DDBJ whole genome shotgun (WGS) entry which is preliminary data.</text>
</comment>
<evidence type="ECO:0000313" key="3">
    <source>
        <dbReference type="EMBL" id="TQL63760.1"/>
    </source>
</evidence>
<accession>A0A542ZU85</accession>
<name>A0A542ZU85_RARFA</name>
<dbReference type="SUPFAM" id="SSF49879">
    <property type="entry name" value="SMAD/FHA domain"/>
    <property type="match status" value="1"/>
</dbReference>
<sequence length="326" mass="33422">MLTSRYIAGEGAAVIRPTGTALVSSGISDDAASALWQATAQIISGDAIVAILQHFGQSDLPFASVEAVGTKLRAIAGGGARVELQAGDGTILTVGGGAAIEREDVDGALRATLLLPDNEARLGEGWHVESGLVGSSQVTSIFEPEVSDSLGPVLDDEVEATVIAPSVRGGESVADAELIRELVSAVDLTGIAADFAEGVDTDTSEVDEASAIASPLSVVLATGLVVPLDRPLIMGRAPIYSRAVGAETPRLLAFDSPARDISRTHVQISQIAEKAVVTDLHSTNGVYITIPGRDSVRLAPNVPTTVQVGTVIDIGEGATFVIRESA</sequence>
<evidence type="ECO:0000259" key="2">
    <source>
        <dbReference type="PROSITE" id="PS50006"/>
    </source>
</evidence>
<dbReference type="Gene3D" id="2.60.200.20">
    <property type="match status" value="1"/>
</dbReference>
<keyword evidence="4" id="KW-1185">Reference proteome</keyword>
<keyword evidence="1" id="KW-0597">Phosphoprotein</keyword>
<dbReference type="Pfam" id="PF00498">
    <property type="entry name" value="FHA"/>
    <property type="match status" value="1"/>
</dbReference>
<dbReference type="PROSITE" id="PS50006">
    <property type="entry name" value="FHA_DOMAIN"/>
    <property type="match status" value="1"/>
</dbReference>
<dbReference type="OrthoDB" id="5485098at2"/>
<dbReference type="EMBL" id="VFOS01000001">
    <property type="protein sequence ID" value="TQL63760.1"/>
    <property type="molecule type" value="Genomic_DNA"/>
</dbReference>
<dbReference type="AlphaFoldDB" id="A0A542ZU85"/>
<protein>
    <submittedName>
        <fullName evidence="3">FHA domain-containing protein</fullName>
    </submittedName>
</protein>
<organism evidence="3 4">
    <name type="scientific">Rarobacter faecitabidus</name>
    <dbReference type="NCBI Taxonomy" id="13243"/>
    <lineage>
        <taxon>Bacteria</taxon>
        <taxon>Bacillati</taxon>
        <taxon>Actinomycetota</taxon>
        <taxon>Actinomycetes</taxon>
        <taxon>Micrococcales</taxon>
        <taxon>Rarobacteraceae</taxon>
        <taxon>Rarobacter</taxon>
    </lineage>
</organism>
<dbReference type="InterPro" id="IPR000253">
    <property type="entry name" value="FHA_dom"/>
</dbReference>
<evidence type="ECO:0000313" key="4">
    <source>
        <dbReference type="Proteomes" id="UP000315389"/>
    </source>
</evidence>
<feature type="domain" description="FHA" evidence="2">
    <location>
        <begin position="232"/>
        <end position="289"/>
    </location>
</feature>
<dbReference type="Proteomes" id="UP000315389">
    <property type="component" value="Unassembled WGS sequence"/>
</dbReference>
<reference evidence="3 4" key="1">
    <citation type="submission" date="2019-06" db="EMBL/GenBank/DDBJ databases">
        <title>Sequencing the genomes of 1000 actinobacteria strains.</title>
        <authorList>
            <person name="Klenk H.-P."/>
        </authorList>
    </citation>
    <scope>NUCLEOTIDE SEQUENCE [LARGE SCALE GENOMIC DNA]</scope>
    <source>
        <strain evidence="3 4">DSM 4813</strain>
    </source>
</reference>
<evidence type="ECO:0000256" key="1">
    <source>
        <dbReference type="ARBA" id="ARBA00022553"/>
    </source>
</evidence>